<dbReference type="Pfam" id="PF18592">
    <property type="entry name" value="Tho1_MOS11_C"/>
    <property type="match status" value="2"/>
</dbReference>
<name>A0A7C9AZX0_OPUST</name>
<dbReference type="GO" id="GO:0016973">
    <property type="term" value="P:poly(A)+ mRNA export from nucleus"/>
    <property type="evidence" value="ECO:0007669"/>
    <property type="project" value="InterPro"/>
</dbReference>
<feature type="compositionally biased region" description="Polar residues" evidence="1">
    <location>
        <begin position="177"/>
        <end position="189"/>
    </location>
</feature>
<evidence type="ECO:0000259" key="2">
    <source>
        <dbReference type="Pfam" id="PF18592"/>
    </source>
</evidence>
<dbReference type="AlphaFoldDB" id="A0A7C9AZX0"/>
<feature type="compositionally biased region" description="Basic and acidic residues" evidence="1">
    <location>
        <begin position="100"/>
        <end position="111"/>
    </location>
</feature>
<feature type="domain" description="THO1-MOS11 C-terminal" evidence="2">
    <location>
        <begin position="81"/>
        <end position="113"/>
    </location>
</feature>
<accession>A0A7C9AZX0</accession>
<feature type="domain" description="THO1-MOS11 C-terminal" evidence="2">
    <location>
        <begin position="127"/>
        <end position="154"/>
    </location>
</feature>
<feature type="region of interest" description="Disordered" evidence="1">
    <location>
        <begin position="1"/>
        <end position="150"/>
    </location>
</feature>
<reference evidence="3" key="2">
    <citation type="submission" date="2020-07" db="EMBL/GenBank/DDBJ databases">
        <authorList>
            <person name="Vera ALvarez R."/>
            <person name="Arias-Moreno D.M."/>
            <person name="Jimenez-Jacinto V."/>
            <person name="Jimenez-Bremont J.F."/>
            <person name="Swaminathan K."/>
            <person name="Moose S.P."/>
            <person name="Guerrero-Gonzalez M.L."/>
            <person name="Marino-Ramirez L."/>
            <person name="Landsman D."/>
            <person name="Rodriguez-Kessler M."/>
            <person name="Delgado-Sanchez P."/>
        </authorList>
    </citation>
    <scope>NUCLEOTIDE SEQUENCE</scope>
    <source>
        <tissue evidence="3">Cladode</tissue>
    </source>
</reference>
<evidence type="ECO:0000256" key="1">
    <source>
        <dbReference type="SAM" id="MobiDB-lite"/>
    </source>
</evidence>
<feature type="compositionally biased region" description="Low complexity" evidence="1">
    <location>
        <begin position="20"/>
        <end position="33"/>
    </location>
</feature>
<dbReference type="PANTHER" id="PTHR47701">
    <property type="entry name" value="PROTEIN MODIFIER OF SNC1 11"/>
    <property type="match status" value="1"/>
</dbReference>
<proteinExistence type="predicted"/>
<organism evidence="3">
    <name type="scientific">Opuntia streptacantha</name>
    <name type="common">Prickly pear cactus</name>
    <name type="synonym">Opuntia cardona</name>
    <dbReference type="NCBI Taxonomy" id="393608"/>
    <lineage>
        <taxon>Eukaryota</taxon>
        <taxon>Viridiplantae</taxon>
        <taxon>Streptophyta</taxon>
        <taxon>Embryophyta</taxon>
        <taxon>Tracheophyta</taxon>
        <taxon>Spermatophyta</taxon>
        <taxon>Magnoliopsida</taxon>
        <taxon>eudicotyledons</taxon>
        <taxon>Gunneridae</taxon>
        <taxon>Pentapetalae</taxon>
        <taxon>Caryophyllales</taxon>
        <taxon>Cactineae</taxon>
        <taxon>Cactaceae</taxon>
        <taxon>Opuntioideae</taxon>
        <taxon>Opuntia</taxon>
    </lineage>
</organism>
<feature type="compositionally biased region" description="Polar residues" evidence="1">
    <location>
        <begin position="1"/>
        <end position="15"/>
    </location>
</feature>
<dbReference type="PANTHER" id="PTHR47701:SF2">
    <property type="entry name" value="PROTEIN MODIFIER OF SNC1 11"/>
    <property type="match status" value="1"/>
</dbReference>
<protein>
    <recommendedName>
        <fullName evidence="2">THO1-MOS11 C-terminal domain-containing protein</fullName>
    </recommendedName>
</protein>
<feature type="region of interest" description="Disordered" evidence="1">
    <location>
        <begin position="164"/>
        <end position="207"/>
    </location>
</feature>
<dbReference type="InterPro" id="IPR044209">
    <property type="entry name" value="MOS11"/>
</dbReference>
<dbReference type="GO" id="GO:0005634">
    <property type="term" value="C:nucleus"/>
    <property type="evidence" value="ECO:0007669"/>
    <property type="project" value="TreeGrafter"/>
</dbReference>
<sequence>MATDTQKSESQNSEVENPKKTLTLTPKNTPNLNEEPKNTSSADDEKPESQSQDQGSDKEDVDGSKAKAAVVSPKGDDVPANDIQKKLRRAERFGVPVQLSEKEKRNSRAERFGTTTSSEASKTSEEQKRKARAERFGLSVPADEEAKKKARVTRIGSDVKVDSLEEEKRKARAIRFSQPSSNAVSQINGKGNIEPNTAIAGNAGGGA</sequence>
<dbReference type="InterPro" id="IPR040746">
    <property type="entry name" value="THO1_MOS11_C"/>
</dbReference>
<feature type="compositionally biased region" description="Basic and acidic residues" evidence="1">
    <location>
        <begin position="55"/>
        <end position="65"/>
    </location>
</feature>
<dbReference type="EMBL" id="GISG01276893">
    <property type="protein sequence ID" value="MBA4677895.1"/>
    <property type="molecule type" value="Transcribed_RNA"/>
</dbReference>
<reference evidence="3" key="1">
    <citation type="journal article" date="2013" name="J. Plant Res.">
        <title>Effect of fungi and light on seed germination of three Opuntia species from semiarid lands of central Mexico.</title>
        <authorList>
            <person name="Delgado-Sanchez P."/>
            <person name="Jimenez-Bremont J.F."/>
            <person name="Guerrero-Gonzalez Mde L."/>
            <person name="Flores J."/>
        </authorList>
    </citation>
    <scope>NUCLEOTIDE SEQUENCE</scope>
    <source>
        <tissue evidence="3">Cladode</tissue>
    </source>
</reference>
<evidence type="ECO:0000313" key="3">
    <source>
        <dbReference type="EMBL" id="MBA4677895.1"/>
    </source>
</evidence>